<gene>
    <name evidence="10" type="primary">FCP1</name>
    <name evidence="10" type="ORF">BG015_000811</name>
</gene>
<feature type="compositionally biased region" description="Polar residues" evidence="7">
    <location>
        <begin position="620"/>
        <end position="629"/>
    </location>
</feature>
<evidence type="ECO:0000256" key="7">
    <source>
        <dbReference type="SAM" id="MobiDB-lite"/>
    </source>
</evidence>
<evidence type="ECO:0000256" key="4">
    <source>
        <dbReference type="ARBA" id="ARBA00047761"/>
    </source>
</evidence>
<dbReference type="OrthoDB" id="10249888at2759"/>
<dbReference type="PROSITE" id="PS50969">
    <property type="entry name" value="FCP1"/>
    <property type="match status" value="1"/>
</dbReference>
<feature type="compositionally biased region" description="Basic and acidic residues" evidence="7">
    <location>
        <begin position="438"/>
        <end position="454"/>
    </location>
</feature>
<feature type="compositionally biased region" description="Acidic residues" evidence="7">
    <location>
        <begin position="850"/>
        <end position="876"/>
    </location>
</feature>
<comment type="catalytic activity">
    <reaction evidence="4 6">
        <text>O-phospho-L-seryl-[protein] + H2O = L-seryl-[protein] + phosphate</text>
        <dbReference type="Rhea" id="RHEA:20629"/>
        <dbReference type="Rhea" id="RHEA-COMP:9863"/>
        <dbReference type="Rhea" id="RHEA-COMP:11604"/>
        <dbReference type="ChEBI" id="CHEBI:15377"/>
        <dbReference type="ChEBI" id="CHEBI:29999"/>
        <dbReference type="ChEBI" id="CHEBI:43474"/>
        <dbReference type="ChEBI" id="CHEBI:83421"/>
        <dbReference type="EC" id="3.1.3.16"/>
    </reaction>
</comment>
<comment type="subcellular location">
    <subcellularLocation>
        <location evidence="1 6">Nucleus</location>
    </subcellularLocation>
</comment>
<evidence type="ECO:0000256" key="3">
    <source>
        <dbReference type="ARBA" id="ARBA00023242"/>
    </source>
</evidence>
<feature type="compositionally biased region" description="Low complexity" evidence="7">
    <location>
        <begin position="410"/>
        <end position="436"/>
    </location>
</feature>
<dbReference type="PANTHER" id="PTHR23081:SF36">
    <property type="entry name" value="RNA POLYMERASE II SUBUNIT A C-TERMINAL DOMAIN PHOSPHATASE"/>
    <property type="match status" value="1"/>
</dbReference>
<dbReference type="CDD" id="cd07521">
    <property type="entry name" value="HAD_FCP1-like"/>
    <property type="match status" value="1"/>
</dbReference>
<dbReference type="InterPro" id="IPR023214">
    <property type="entry name" value="HAD_sf"/>
</dbReference>
<dbReference type="Pfam" id="PF03031">
    <property type="entry name" value="NIF"/>
    <property type="match status" value="1"/>
</dbReference>
<evidence type="ECO:0000256" key="2">
    <source>
        <dbReference type="ARBA" id="ARBA00022801"/>
    </source>
</evidence>
<comment type="caution">
    <text evidence="10">The sequence shown here is derived from an EMBL/GenBank/DDBJ whole genome shotgun (WGS) entry which is preliminary data.</text>
</comment>
<dbReference type="PANTHER" id="PTHR23081">
    <property type="entry name" value="RNA POLYMERASE II CTD PHOSPHATASE"/>
    <property type="match status" value="1"/>
</dbReference>
<dbReference type="InterPro" id="IPR036420">
    <property type="entry name" value="BRCT_dom_sf"/>
</dbReference>
<dbReference type="SMART" id="SM00577">
    <property type="entry name" value="CPDc"/>
    <property type="match status" value="1"/>
</dbReference>
<reference evidence="10" key="1">
    <citation type="journal article" date="2020" name="Fungal Divers.">
        <title>Resolving the Mortierellaceae phylogeny through synthesis of multi-gene phylogenetics and phylogenomics.</title>
        <authorList>
            <person name="Vandepol N."/>
            <person name="Liber J."/>
            <person name="Desiro A."/>
            <person name="Na H."/>
            <person name="Kennedy M."/>
            <person name="Barry K."/>
            <person name="Grigoriev I.V."/>
            <person name="Miller A.N."/>
            <person name="O'Donnell K."/>
            <person name="Stajich J.E."/>
            <person name="Bonito G."/>
        </authorList>
    </citation>
    <scope>NUCLEOTIDE SEQUENCE</scope>
    <source>
        <strain evidence="10">NRRL 6426</strain>
    </source>
</reference>
<feature type="compositionally biased region" description="Acidic residues" evidence="7">
    <location>
        <begin position="731"/>
        <end position="742"/>
    </location>
</feature>
<dbReference type="GO" id="GO:0008420">
    <property type="term" value="F:RNA polymerase II CTD heptapeptide repeat phosphatase activity"/>
    <property type="evidence" value="ECO:0007669"/>
    <property type="project" value="UniProtKB-UniRule"/>
</dbReference>
<dbReference type="InterPro" id="IPR004274">
    <property type="entry name" value="FCP1_dom"/>
</dbReference>
<evidence type="ECO:0000256" key="6">
    <source>
        <dbReference type="RuleBase" id="RU366066"/>
    </source>
</evidence>
<dbReference type="CDD" id="cd17729">
    <property type="entry name" value="BRCT_CTDP1"/>
    <property type="match status" value="1"/>
</dbReference>
<keyword evidence="3 6" id="KW-0539">Nucleus</keyword>
<dbReference type="InterPro" id="IPR039189">
    <property type="entry name" value="Fcp1"/>
</dbReference>
<dbReference type="InterPro" id="IPR036412">
    <property type="entry name" value="HAD-like_sf"/>
</dbReference>
<feature type="compositionally biased region" description="Basic residues" evidence="7">
    <location>
        <begin position="800"/>
        <end position="809"/>
    </location>
</feature>
<dbReference type="Proteomes" id="UP000748756">
    <property type="component" value="Unassembled WGS sequence"/>
</dbReference>
<comment type="catalytic activity">
    <reaction evidence="5 6">
        <text>O-phospho-L-threonyl-[protein] + H2O = L-threonyl-[protein] + phosphate</text>
        <dbReference type="Rhea" id="RHEA:47004"/>
        <dbReference type="Rhea" id="RHEA-COMP:11060"/>
        <dbReference type="Rhea" id="RHEA-COMP:11605"/>
        <dbReference type="ChEBI" id="CHEBI:15377"/>
        <dbReference type="ChEBI" id="CHEBI:30013"/>
        <dbReference type="ChEBI" id="CHEBI:43474"/>
        <dbReference type="ChEBI" id="CHEBI:61977"/>
        <dbReference type="EC" id="3.1.3.16"/>
    </reaction>
</comment>
<evidence type="ECO:0000259" key="8">
    <source>
        <dbReference type="PROSITE" id="PS50172"/>
    </source>
</evidence>
<feature type="compositionally biased region" description="Acidic residues" evidence="7">
    <location>
        <begin position="771"/>
        <end position="780"/>
    </location>
</feature>
<feature type="compositionally biased region" description="Low complexity" evidence="7">
    <location>
        <begin position="781"/>
        <end position="798"/>
    </location>
</feature>
<protein>
    <recommendedName>
        <fullName evidence="6">RNA polymerase II subunit A C-terminal domain phosphatase</fullName>
        <ecNumber evidence="6">3.1.3.16</ecNumber>
    </recommendedName>
</protein>
<evidence type="ECO:0000259" key="9">
    <source>
        <dbReference type="PROSITE" id="PS50969"/>
    </source>
</evidence>
<feature type="region of interest" description="Disordered" evidence="7">
    <location>
        <begin position="681"/>
        <end position="876"/>
    </location>
</feature>
<organism evidence="10 11">
    <name type="scientific">Linnemannia schmuckeri</name>
    <dbReference type="NCBI Taxonomy" id="64567"/>
    <lineage>
        <taxon>Eukaryota</taxon>
        <taxon>Fungi</taxon>
        <taxon>Fungi incertae sedis</taxon>
        <taxon>Mucoromycota</taxon>
        <taxon>Mortierellomycotina</taxon>
        <taxon>Mortierellomycetes</taxon>
        <taxon>Mortierellales</taxon>
        <taxon>Mortierellaceae</taxon>
        <taxon>Linnemannia</taxon>
    </lineage>
</organism>
<feature type="domain" description="FCP1 homology" evidence="9">
    <location>
        <begin position="202"/>
        <end position="370"/>
    </location>
</feature>
<keyword evidence="2 6" id="KW-0378">Hydrolase</keyword>
<dbReference type="SUPFAM" id="SSF56784">
    <property type="entry name" value="HAD-like"/>
    <property type="match status" value="1"/>
</dbReference>
<dbReference type="EC" id="3.1.3.16" evidence="6"/>
<dbReference type="SUPFAM" id="SSF52113">
    <property type="entry name" value="BRCT domain"/>
    <property type="match status" value="1"/>
</dbReference>
<dbReference type="Gene3D" id="3.40.50.1000">
    <property type="entry name" value="HAD superfamily/HAD-like"/>
    <property type="match status" value="1"/>
</dbReference>
<comment type="function">
    <text evidence="6">This promotes the activity of RNA polymerase II.</text>
</comment>
<feature type="domain" description="BRCT" evidence="8">
    <location>
        <begin position="522"/>
        <end position="615"/>
    </location>
</feature>
<feature type="region of interest" description="Disordered" evidence="7">
    <location>
        <begin position="619"/>
        <end position="656"/>
    </location>
</feature>
<feature type="region of interest" description="Disordered" evidence="7">
    <location>
        <begin position="410"/>
        <end position="473"/>
    </location>
</feature>
<dbReference type="EMBL" id="JAAAUQ010001136">
    <property type="protein sequence ID" value="KAF9142502.1"/>
    <property type="molecule type" value="Genomic_DNA"/>
</dbReference>
<evidence type="ECO:0000256" key="1">
    <source>
        <dbReference type="ARBA" id="ARBA00004123"/>
    </source>
</evidence>
<proteinExistence type="predicted"/>
<evidence type="ECO:0000313" key="11">
    <source>
        <dbReference type="Proteomes" id="UP000748756"/>
    </source>
</evidence>
<keyword evidence="11" id="KW-1185">Reference proteome</keyword>
<feature type="non-terminal residue" evidence="10">
    <location>
        <position position="876"/>
    </location>
</feature>
<feature type="compositionally biased region" description="Acidic residues" evidence="7">
    <location>
        <begin position="823"/>
        <end position="838"/>
    </location>
</feature>
<accession>A0A9P5RSQ8</accession>
<dbReference type="InterPro" id="IPR011947">
    <property type="entry name" value="FCP1_euk"/>
</dbReference>
<evidence type="ECO:0000256" key="5">
    <source>
        <dbReference type="ARBA" id="ARBA00048336"/>
    </source>
</evidence>
<dbReference type="SMART" id="SM00292">
    <property type="entry name" value="BRCT"/>
    <property type="match status" value="1"/>
</dbReference>
<sequence length="876" mass="96382">TYPFNTPGPDTTKTPPRVSKVLFPSVLFVAVIPIKQRKSTQLQITKVSQGTIYTMADNDFRYTIPAEHLPATIIAIKTSKDKSMSDGDELLEYEYVVKREGYVDDDKTALIARRGEIRATKDGVVEDIHVTKGQVIDNESTVVIDYKGCDHDTQYEGMCVMCCKTVPMNQESHVMMAHDATSLAVSRAEAKRLEHDTVGRLLNEGKLSLIVDLDQTLIHATVGPAIDEWINSQGGMPQDVKMFPLPDSSTPYYIKLRPHLERFLQKVAAIYELHIYTMGTRNYASAVAKAIDPDGKFFSQRILSRDENLNMTQKSIERLFPCDTSMVVVIDDRADVWQYSPNLVKVHPYEYFVGAGDINAGHLPKQDAVVKSEPAVITGAAPASELTTEPTEIKFDSSNTSVTVTEALVETETSSTTAPADATATLVDATAMSSTETSEEKKPEERTEEKKSEGTESVVPASGKPGKVVKSKAPVMDDNDNELKHILEILETIHEKFYDDREVFKLTNPKKQPDVKEIIRGMKKNVLKGVNIVFSSVIPLGQIPQRADIWRQAESFGAICSTELSSGVTHVVAAKAGTQKVSEARRRKHVKIVRPEWLYHSIGKWQRQNEADYVLPEFANKSSPRSTTPPHNPEDEKNVGGAEGNEEEDQGGVSEDMGIIQTINNNVWEDAAKELEDELGDLDDTDFDSDTSNTQSDASTDGGNRSPLVNLKRTRVFRKSGLSTAVTSGGNDDDEDEDEDSDSNGMNVDMMDRGDGGGEDDDDRGMSTQDSDSDIGDESGSDSQQGYSDAASDASGSAVRQRKRRRRSIGKNGGGLADTVGGNDEDDDEAGMDADDEVTMDHTLTMQQSQEDEDDDDDDFLNDLENDLDAQLNDDD</sequence>
<dbReference type="AlphaFoldDB" id="A0A9P5RSQ8"/>
<dbReference type="GO" id="GO:0005634">
    <property type="term" value="C:nucleus"/>
    <property type="evidence" value="ECO:0007669"/>
    <property type="project" value="UniProtKB-SubCell"/>
</dbReference>
<dbReference type="NCBIfam" id="TIGR02250">
    <property type="entry name" value="FCP1_euk"/>
    <property type="match status" value="1"/>
</dbReference>
<evidence type="ECO:0000313" key="10">
    <source>
        <dbReference type="EMBL" id="KAF9142502.1"/>
    </source>
</evidence>
<name>A0A9P5RSQ8_9FUNG</name>
<dbReference type="PROSITE" id="PS50172">
    <property type="entry name" value="BRCT"/>
    <property type="match status" value="1"/>
</dbReference>
<dbReference type="Gene3D" id="1.10.287.10">
    <property type="entry name" value="S15/NS1, RNA-binding"/>
    <property type="match status" value="1"/>
</dbReference>
<dbReference type="Pfam" id="PF00533">
    <property type="entry name" value="BRCT"/>
    <property type="match status" value="1"/>
</dbReference>
<dbReference type="InterPro" id="IPR001357">
    <property type="entry name" value="BRCT_dom"/>
</dbReference>
<dbReference type="Gene3D" id="3.40.50.10190">
    <property type="entry name" value="BRCT domain"/>
    <property type="match status" value="1"/>
</dbReference>